<evidence type="ECO:0000256" key="18">
    <source>
        <dbReference type="SAM" id="Phobius"/>
    </source>
</evidence>
<dbReference type="InterPro" id="IPR000719">
    <property type="entry name" value="Prot_kinase_dom"/>
</dbReference>
<dbReference type="SUPFAM" id="SSF52058">
    <property type="entry name" value="L domain-like"/>
    <property type="match status" value="2"/>
</dbReference>
<dbReference type="PROSITE" id="PS50011">
    <property type="entry name" value="PROTEIN_KINASE_DOM"/>
    <property type="match status" value="1"/>
</dbReference>
<gene>
    <name evidence="20" type="ORF">NCGR_LOCUS14496</name>
</gene>
<evidence type="ECO:0000256" key="5">
    <source>
        <dbReference type="ARBA" id="ARBA00022527"/>
    </source>
</evidence>
<evidence type="ECO:0000256" key="3">
    <source>
        <dbReference type="ARBA" id="ARBA00012513"/>
    </source>
</evidence>
<evidence type="ECO:0000256" key="8">
    <source>
        <dbReference type="ARBA" id="ARBA00022692"/>
    </source>
</evidence>
<keyword evidence="10" id="KW-0677">Repeat</keyword>
<dbReference type="PROSITE" id="PS00108">
    <property type="entry name" value="PROTEIN_KINASE_ST"/>
    <property type="match status" value="1"/>
</dbReference>
<dbReference type="GO" id="GO:0005886">
    <property type="term" value="C:plasma membrane"/>
    <property type="evidence" value="ECO:0007669"/>
    <property type="project" value="UniProtKB-SubCell"/>
</dbReference>
<evidence type="ECO:0000313" key="20">
    <source>
        <dbReference type="EMBL" id="CAD6221092.1"/>
    </source>
</evidence>
<dbReference type="InterPro" id="IPR051809">
    <property type="entry name" value="Plant_receptor-like_S/T_kinase"/>
</dbReference>
<keyword evidence="16" id="KW-0325">Glycoprotein</keyword>
<dbReference type="SMART" id="SM00369">
    <property type="entry name" value="LRR_TYP"/>
    <property type="match status" value="8"/>
</dbReference>
<protein>
    <recommendedName>
        <fullName evidence="3">non-specific serine/threonine protein kinase</fullName>
        <ecNumber evidence="3">2.7.11.1</ecNumber>
    </recommendedName>
</protein>
<evidence type="ECO:0000313" key="21">
    <source>
        <dbReference type="Proteomes" id="UP000604825"/>
    </source>
</evidence>
<comment type="similarity">
    <text evidence="2">Belongs to the protein kinase superfamily. Ser/Thr protein kinase family.</text>
</comment>
<keyword evidence="4" id="KW-1003">Cell membrane</keyword>
<keyword evidence="5" id="KW-0723">Serine/threonine-protein kinase</keyword>
<dbReference type="Proteomes" id="UP000604825">
    <property type="component" value="Unassembled WGS sequence"/>
</dbReference>
<dbReference type="InterPro" id="IPR032675">
    <property type="entry name" value="LRR_dom_sf"/>
</dbReference>
<evidence type="ECO:0000256" key="17">
    <source>
        <dbReference type="PROSITE-ProRule" id="PRU10141"/>
    </source>
</evidence>
<dbReference type="FunFam" id="3.80.10.10:FF:000383">
    <property type="entry name" value="Leucine-rich repeat receptor protein kinase EMS1"/>
    <property type="match status" value="1"/>
</dbReference>
<keyword evidence="8 18" id="KW-0812">Transmembrane</keyword>
<accession>A0A811NC31</accession>
<evidence type="ECO:0000256" key="9">
    <source>
        <dbReference type="ARBA" id="ARBA00022729"/>
    </source>
</evidence>
<evidence type="ECO:0000259" key="19">
    <source>
        <dbReference type="PROSITE" id="PS50011"/>
    </source>
</evidence>
<evidence type="ECO:0000256" key="7">
    <source>
        <dbReference type="ARBA" id="ARBA00022679"/>
    </source>
</evidence>
<proteinExistence type="inferred from homology"/>
<dbReference type="Gene3D" id="3.80.10.10">
    <property type="entry name" value="Ribonuclease Inhibitor"/>
    <property type="match status" value="3"/>
</dbReference>
<dbReference type="AlphaFoldDB" id="A0A811NC31"/>
<evidence type="ECO:0000256" key="1">
    <source>
        <dbReference type="ARBA" id="ARBA00004251"/>
    </source>
</evidence>
<dbReference type="Pfam" id="PF08263">
    <property type="entry name" value="LRRNT_2"/>
    <property type="match status" value="1"/>
</dbReference>
<keyword evidence="7" id="KW-0808">Transferase</keyword>
<evidence type="ECO:0000256" key="6">
    <source>
        <dbReference type="ARBA" id="ARBA00022614"/>
    </source>
</evidence>
<dbReference type="Gene3D" id="3.30.200.20">
    <property type="entry name" value="Phosphorylase Kinase, domain 1"/>
    <property type="match status" value="1"/>
</dbReference>
<evidence type="ECO:0000256" key="15">
    <source>
        <dbReference type="ARBA" id="ARBA00023136"/>
    </source>
</evidence>
<dbReference type="InterPro" id="IPR003591">
    <property type="entry name" value="Leu-rich_rpt_typical-subtyp"/>
</dbReference>
<dbReference type="PANTHER" id="PTHR27008">
    <property type="entry name" value="OS04G0122200 PROTEIN"/>
    <property type="match status" value="1"/>
</dbReference>
<dbReference type="FunFam" id="3.30.200.20:FF:000432">
    <property type="entry name" value="LRR receptor-like serine/threonine-protein kinase EFR"/>
    <property type="match status" value="1"/>
</dbReference>
<keyword evidence="12" id="KW-0418">Kinase</keyword>
<keyword evidence="14 18" id="KW-1133">Transmembrane helix</keyword>
<name>A0A811NC31_9POAL</name>
<dbReference type="PROSITE" id="PS00107">
    <property type="entry name" value="PROTEIN_KINASE_ATP"/>
    <property type="match status" value="1"/>
</dbReference>
<keyword evidence="9" id="KW-0732">Signal</keyword>
<dbReference type="OrthoDB" id="10027416at2759"/>
<reference evidence="20" key="1">
    <citation type="submission" date="2020-10" db="EMBL/GenBank/DDBJ databases">
        <authorList>
            <person name="Han B."/>
            <person name="Lu T."/>
            <person name="Zhao Q."/>
            <person name="Huang X."/>
            <person name="Zhao Y."/>
        </authorList>
    </citation>
    <scope>NUCLEOTIDE SEQUENCE</scope>
</reference>
<comment type="subcellular location">
    <subcellularLocation>
        <location evidence="1">Cell membrane</location>
        <topology evidence="1">Single-pass type I membrane protein</topology>
    </subcellularLocation>
</comment>
<dbReference type="GO" id="GO:0005524">
    <property type="term" value="F:ATP binding"/>
    <property type="evidence" value="ECO:0007669"/>
    <property type="project" value="UniProtKB-UniRule"/>
</dbReference>
<evidence type="ECO:0000256" key="13">
    <source>
        <dbReference type="ARBA" id="ARBA00022840"/>
    </source>
</evidence>
<evidence type="ECO:0000256" key="12">
    <source>
        <dbReference type="ARBA" id="ARBA00022777"/>
    </source>
</evidence>
<dbReference type="InterPro" id="IPR017441">
    <property type="entry name" value="Protein_kinase_ATP_BS"/>
</dbReference>
<evidence type="ECO:0000256" key="4">
    <source>
        <dbReference type="ARBA" id="ARBA00022475"/>
    </source>
</evidence>
<dbReference type="Pfam" id="PF13855">
    <property type="entry name" value="LRR_8"/>
    <property type="match status" value="2"/>
</dbReference>
<evidence type="ECO:0000256" key="11">
    <source>
        <dbReference type="ARBA" id="ARBA00022741"/>
    </source>
</evidence>
<feature type="transmembrane region" description="Helical" evidence="18">
    <location>
        <begin position="631"/>
        <end position="653"/>
    </location>
</feature>
<keyword evidence="13 17" id="KW-0067">ATP-binding</keyword>
<dbReference type="FunFam" id="3.80.10.10:FF:000275">
    <property type="entry name" value="Leucine-rich repeat receptor-like protein kinase"/>
    <property type="match status" value="1"/>
</dbReference>
<comment type="caution">
    <text evidence="20">The sequence shown here is derived from an EMBL/GenBank/DDBJ whole genome shotgun (WGS) entry which is preliminary data.</text>
</comment>
<dbReference type="Pfam" id="PF00069">
    <property type="entry name" value="Pkinase"/>
    <property type="match status" value="1"/>
</dbReference>
<dbReference type="SUPFAM" id="SSF56112">
    <property type="entry name" value="Protein kinase-like (PK-like)"/>
    <property type="match status" value="1"/>
</dbReference>
<feature type="domain" description="Protein kinase" evidence="19">
    <location>
        <begin position="684"/>
        <end position="881"/>
    </location>
</feature>
<dbReference type="FunFam" id="3.80.10.10:FF:000288">
    <property type="entry name" value="LRR receptor-like serine/threonine-protein kinase EFR"/>
    <property type="match status" value="1"/>
</dbReference>
<dbReference type="GO" id="GO:0004674">
    <property type="term" value="F:protein serine/threonine kinase activity"/>
    <property type="evidence" value="ECO:0007669"/>
    <property type="project" value="UniProtKB-KW"/>
</dbReference>
<evidence type="ECO:0000256" key="2">
    <source>
        <dbReference type="ARBA" id="ARBA00008684"/>
    </source>
</evidence>
<keyword evidence="6" id="KW-0433">Leucine-rich repeat</keyword>
<evidence type="ECO:0000256" key="14">
    <source>
        <dbReference type="ARBA" id="ARBA00022989"/>
    </source>
</evidence>
<dbReference type="InterPro" id="IPR008271">
    <property type="entry name" value="Ser/Thr_kinase_AS"/>
</dbReference>
<dbReference type="InterPro" id="IPR013210">
    <property type="entry name" value="LRR_N_plant-typ"/>
</dbReference>
<sequence length="881" mass="95699">MRNHNSRLVHKFYHSLCCMAPPETLSSSVLVATVLSFIFSFLLVPALPLDRTPNNNDLQTLLCLRSNLSDPAGLLASWKNDSLEFCTWAGVSCGERHKSRVVALNLDSLELSGQIPACIANLTFLERIHFPNNHLTGPIPYELGQLKWLHYLNLSSNNLSDVIPETLSSCSRLRIVDLWGEFSPSLSGAIPSSLGNLSSLVKLLLAYNNLEGSIPASIGKIPNLKALDLTYNFLSGSVPASIYNMSALTYLGIATNTLVGEIPHDIGYTLPRIKKLIFEENQFHGKIPASLANATNLTGSLPNLVELSLGTNQLEAGDWSFLSSLANCTRLVTLDLSENRIQGTLPNSIGGLPNSLQFLLLSANDISGTIPPEIGYLTNLVVLHMESNRFTGSIPDAVGNLSSLFRLSLSQNKLSGRIPLSVSNLSQLSELYLQANDFSGPIPGAFGDCKNLRMLNISCNNLDGGIPKQLLTLSSLSDGLDLSHNQLSGQIPPEVGELINLGLLNVSNNQLSGQIPSTLEQCVHLESLHMEGNLLEGKIPNSFAELRGIIKLDLSRNNLSGAIPELFEFFGSLILNLSFNSLQGPVPTGGIFGNKSAVYIQGNKNLCGSTPLLALPLCDAMASRKNHGFKILKVLGFSALSFLLLACAVAIFLKRKKVRQAAHSSCRELKRFSYADLAKATNNFSSNNLIGSGNSGSVYKGRFEFEEHTVAIKVFKVNQLGVPKSFLSECEALRNTRHRNLVRVITACSTCDPSGHQFKALILEYMPNGSLESWLYPDQNKYGLERSLSFGSRITIVMDIASALDYLHNHCMPPVVHCDLKPSNVLLDDDMGAHLADFGLAKFLQSSSHSCHQSSTSLLGPRGSIGYIAPGENFFPQNWAL</sequence>
<dbReference type="PANTHER" id="PTHR27008:SF499">
    <property type="entry name" value="OS06G0581500 PROTEIN"/>
    <property type="match status" value="1"/>
</dbReference>
<evidence type="ECO:0000256" key="10">
    <source>
        <dbReference type="ARBA" id="ARBA00022737"/>
    </source>
</evidence>
<keyword evidence="11 17" id="KW-0547">Nucleotide-binding</keyword>
<dbReference type="InterPro" id="IPR011009">
    <property type="entry name" value="Kinase-like_dom_sf"/>
</dbReference>
<dbReference type="EMBL" id="CAJGYO010000003">
    <property type="protein sequence ID" value="CAD6221092.1"/>
    <property type="molecule type" value="Genomic_DNA"/>
</dbReference>
<dbReference type="EC" id="2.7.11.1" evidence="3"/>
<feature type="binding site" evidence="17">
    <location>
        <position position="713"/>
    </location>
    <ligand>
        <name>ATP</name>
        <dbReference type="ChEBI" id="CHEBI:30616"/>
    </ligand>
</feature>
<feature type="transmembrane region" description="Helical" evidence="18">
    <location>
        <begin position="29"/>
        <end position="49"/>
    </location>
</feature>
<dbReference type="Pfam" id="PF00560">
    <property type="entry name" value="LRR_1"/>
    <property type="match status" value="8"/>
</dbReference>
<dbReference type="InterPro" id="IPR001611">
    <property type="entry name" value="Leu-rich_rpt"/>
</dbReference>
<dbReference type="SMART" id="SM00220">
    <property type="entry name" value="S_TKc"/>
    <property type="match status" value="1"/>
</dbReference>
<dbReference type="Gene3D" id="1.10.510.10">
    <property type="entry name" value="Transferase(Phosphotransferase) domain 1"/>
    <property type="match status" value="1"/>
</dbReference>
<organism evidence="20 21">
    <name type="scientific">Miscanthus lutarioriparius</name>
    <dbReference type="NCBI Taxonomy" id="422564"/>
    <lineage>
        <taxon>Eukaryota</taxon>
        <taxon>Viridiplantae</taxon>
        <taxon>Streptophyta</taxon>
        <taxon>Embryophyta</taxon>
        <taxon>Tracheophyta</taxon>
        <taxon>Spermatophyta</taxon>
        <taxon>Magnoliopsida</taxon>
        <taxon>Liliopsida</taxon>
        <taxon>Poales</taxon>
        <taxon>Poaceae</taxon>
        <taxon>PACMAD clade</taxon>
        <taxon>Panicoideae</taxon>
        <taxon>Andropogonodae</taxon>
        <taxon>Andropogoneae</taxon>
        <taxon>Saccharinae</taxon>
        <taxon>Miscanthus</taxon>
    </lineage>
</organism>
<keyword evidence="21" id="KW-1185">Reference proteome</keyword>
<evidence type="ECO:0000256" key="16">
    <source>
        <dbReference type="ARBA" id="ARBA00023180"/>
    </source>
</evidence>
<keyword evidence="15 18" id="KW-0472">Membrane</keyword>